<dbReference type="PANTHER" id="PTHR42718">
    <property type="entry name" value="MAJOR FACILITATOR SUPERFAMILY MULTIDRUG TRANSPORTER MFSC"/>
    <property type="match status" value="1"/>
</dbReference>
<dbReference type="RefSeq" id="WP_143948710.1">
    <property type="nucleotide sequence ID" value="NZ_BAABMB010000006.1"/>
</dbReference>
<feature type="transmembrane region" description="Helical" evidence="7">
    <location>
        <begin position="382"/>
        <end position="401"/>
    </location>
</feature>
<dbReference type="EMBL" id="VLTJ01000025">
    <property type="protein sequence ID" value="TSH94235.1"/>
    <property type="molecule type" value="Genomic_DNA"/>
</dbReference>
<dbReference type="Gene3D" id="1.20.1250.20">
    <property type="entry name" value="MFS general substrate transporter like domains"/>
    <property type="match status" value="1"/>
</dbReference>
<dbReference type="Pfam" id="PF07690">
    <property type="entry name" value="MFS_1"/>
    <property type="match status" value="2"/>
</dbReference>
<feature type="transmembrane region" description="Helical" evidence="7">
    <location>
        <begin position="31"/>
        <end position="50"/>
    </location>
</feature>
<gene>
    <name evidence="9" type="ORF">FOZ76_12900</name>
</gene>
<protein>
    <submittedName>
        <fullName evidence="9">MFS transporter</fullName>
    </submittedName>
</protein>
<proteinExistence type="predicted"/>
<dbReference type="GO" id="GO:0005886">
    <property type="term" value="C:plasma membrane"/>
    <property type="evidence" value="ECO:0007669"/>
    <property type="project" value="UniProtKB-SubCell"/>
</dbReference>
<feature type="domain" description="Major facilitator superfamily (MFS) profile" evidence="8">
    <location>
        <begin position="1"/>
        <end position="438"/>
    </location>
</feature>
<dbReference type="AlphaFoldDB" id="A0A556AMY5"/>
<evidence type="ECO:0000256" key="4">
    <source>
        <dbReference type="ARBA" id="ARBA00022692"/>
    </source>
</evidence>
<feature type="transmembrane region" description="Helical" evidence="7">
    <location>
        <begin position="143"/>
        <end position="165"/>
    </location>
</feature>
<feature type="transmembrane region" description="Helical" evidence="7">
    <location>
        <begin position="57"/>
        <end position="76"/>
    </location>
</feature>
<reference evidence="9 10" key="1">
    <citation type="submission" date="2019-07" db="EMBL/GenBank/DDBJ databases">
        <title>Qingshengfaniella alkalisoli gen. nov., sp. nov., isolated from saline soil.</title>
        <authorList>
            <person name="Xu L."/>
            <person name="Huang X.-X."/>
            <person name="Sun J.-Q."/>
        </authorList>
    </citation>
    <scope>NUCLEOTIDE SEQUENCE [LARGE SCALE GENOMIC DNA]</scope>
    <source>
        <strain evidence="9 10">DSM 27279</strain>
    </source>
</reference>
<evidence type="ECO:0000256" key="3">
    <source>
        <dbReference type="ARBA" id="ARBA00022475"/>
    </source>
</evidence>
<feature type="transmembrane region" description="Helical" evidence="7">
    <location>
        <begin position="202"/>
        <end position="225"/>
    </location>
</feature>
<evidence type="ECO:0000256" key="1">
    <source>
        <dbReference type="ARBA" id="ARBA00004651"/>
    </source>
</evidence>
<keyword evidence="2" id="KW-0813">Transport</keyword>
<evidence type="ECO:0000256" key="6">
    <source>
        <dbReference type="ARBA" id="ARBA00023136"/>
    </source>
</evidence>
<dbReference type="Proteomes" id="UP000318405">
    <property type="component" value="Unassembled WGS sequence"/>
</dbReference>
<accession>A0A556AMY5</accession>
<dbReference type="PROSITE" id="PS50850">
    <property type="entry name" value="MFS"/>
    <property type="match status" value="1"/>
</dbReference>
<evidence type="ECO:0000259" key="8">
    <source>
        <dbReference type="PROSITE" id="PS50850"/>
    </source>
</evidence>
<dbReference type="InterPro" id="IPR011701">
    <property type="entry name" value="MFS"/>
</dbReference>
<dbReference type="PANTHER" id="PTHR42718:SF46">
    <property type="entry name" value="BLR6921 PROTEIN"/>
    <property type="match status" value="1"/>
</dbReference>
<evidence type="ECO:0000256" key="2">
    <source>
        <dbReference type="ARBA" id="ARBA00022448"/>
    </source>
</evidence>
<organism evidence="9 10">
    <name type="scientific">Verticiella sediminum</name>
    <dbReference type="NCBI Taxonomy" id="1247510"/>
    <lineage>
        <taxon>Bacteria</taxon>
        <taxon>Pseudomonadati</taxon>
        <taxon>Pseudomonadota</taxon>
        <taxon>Betaproteobacteria</taxon>
        <taxon>Burkholderiales</taxon>
        <taxon>Alcaligenaceae</taxon>
        <taxon>Verticiella</taxon>
    </lineage>
</organism>
<name>A0A556AMY5_9BURK</name>
<keyword evidence="5 7" id="KW-1133">Transmembrane helix</keyword>
<feature type="transmembrane region" description="Helical" evidence="7">
    <location>
        <begin position="177"/>
        <end position="196"/>
    </location>
</feature>
<dbReference type="OrthoDB" id="9807274at2"/>
<evidence type="ECO:0000313" key="9">
    <source>
        <dbReference type="EMBL" id="TSH94235.1"/>
    </source>
</evidence>
<comment type="caution">
    <text evidence="9">The sequence shown here is derived from an EMBL/GenBank/DDBJ whole genome shotgun (WGS) entry which is preliminary data.</text>
</comment>
<dbReference type="GO" id="GO:0022857">
    <property type="term" value="F:transmembrane transporter activity"/>
    <property type="evidence" value="ECO:0007669"/>
    <property type="project" value="InterPro"/>
</dbReference>
<evidence type="ECO:0000256" key="5">
    <source>
        <dbReference type="ARBA" id="ARBA00022989"/>
    </source>
</evidence>
<keyword evidence="4 7" id="KW-0812">Transmembrane</keyword>
<feature type="transmembrane region" description="Helical" evidence="7">
    <location>
        <begin position="115"/>
        <end position="137"/>
    </location>
</feature>
<feature type="transmembrane region" description="Helical" evidence="7">
    <location>
        <begin position="82"/>
        <end position="103"/>
    </location>
</feature>
<feature type="transmembrane region" description="Helical" evidence="7">
    <location>
        <begin position="279"/>
        <end position="299"/>
    </location>
</feature>
<keyword evidence="10" id="KW-1185">Reference proteome</keyword>
<sequence>MQMLDATVVATALPVMAEAFGVTPVRMNVTITSYLLAVATFVPLSGWAADRFGAKQVFAAAMLLFILSSIGCAASASLPQLVAARVAQGLAGAMMVPVGRVILLRSVPKSELVRAMSFLSIPALLGPVVGPPLGGAIVTYVNWHWIFLINVPIGLIGLVLVLRHVPHIELVMPRPPLDWLGFLLTSAALVAIIYSFEAIGHSTLSGMMVLGIFAFGLLCAALYVWHARRTAYPIVDLGLLRVPTFAIASLGGNLCRFPIGAMPFLLVLLLQVGFGLSPLAAGMITFVGAVGALMMKIVAVPVIRRFGFRRVLVTNAIATGVFTAACALFTETTPYWLMLAVLLLGGFFRSLQLTAVNTLTYADVGPESMSRASGLAAMAQQVGISLGVGIAAVTVNLSMAARGGTQLGVGDVHIGFIVIGVLVTLSAFSFWRLNPSAGEEMAGRGRSG</sequence>
<feature type="transmembrane region" description="Helical" evidence="7">
    <location>
        <begin position="413"/>
        <end position="431"/>
    </location>
</feature>
<comment type="subcellular location">
    <subcellularLocation>
        <location evidence="1">Cell membrane</location>
        <topology evidence="1">Multi-pass membrane protein</topology>
    </subcellularLocation>
</comment>
<dbReference type="SUPFAM" id="SSF103473">
    <property type="entry name" value="MFS general substrate transporter"/>
    <property type="match status" value="1"/>
</dbReference>
<dbReference type="InterPro" id="IPR020846">
    <property type="entry name" value="MFS_dom"/>
</dbReference>
<feature type="transmembrane region" description="Helical" evidence="7">
    <location>
        <begin position="237"/>
        <end position="259"/>
    </location>
</feature>
<feature type="transmembrane region" description="Helical" evidence="7">
    <location>
        <begin position="336"/>
        <end position="361"/>
    </location>
</feature>
<dbReference type="InterPro" id="IPR036259">
    <property type="entry name" value="MFS_trans_sf"/>
</dbReference>
<keyword evidence="3" id="KW-1003">Cell membrane</keyword>
<feature type="transmembrane region" description="Helical" evidence="7">
    <location>
        <begin position="311"/>
        <end position="330"/>
    </location>
</feature>
<evidence type="ECO:0000256" key="7">
    <source>
        <dbReference type="SAM" id="Phobius"/>
    </source>
</evidence>
<evidence type="ECO:0000313" key="10">
    <source>
        <dbReference type="Proteomes" id="UP000318405"/>
    </source>
</evidence>
<keyword evidence="6 7" id="KW-0472">Membrane</keyword>
<dbReference type="Gene3D" id="1.20.1720.10">
    <property type="entry name" value="Multidrug resistance protein D"/>
    <property type="match status" value="1"/>
</dbReference>